<dbReference type="Gene3D" id="3.30.70.360">
    <property type="match status" value="1"/>
</dbReference>
<evidence type="ECO:0000313" key="4">
    <source>
        <dbReference type="EMBL" id="OCF49028.1"/>
    </source>
</evidence>
<evidence type="ECO:0000256" key="1">
    <source>
        <dbReference type="ARBA" id="ARBA00006247"/>
    </source>
</evidence>
<dbReference type="Pfam" id="PF01546">
    <property type="entry name" value="Peptidase_M20"/>
    <property type="match status" value="1"/>
</dbReference>
<dbReference type="NCBIfam" id="TIGR01891">
    <property type="entry name" value="amidohydrolases"/>
    <property type="match status" value="1"/>
</dbReference>
<dbReference type="KEGG" id="kpin:30173084"/>
<dbReference type="RefSeq" id="XP_019010247.1">
    <property type="nucleotide sequence ID" value="XM_019156445.1"/>
</dbReference>
<reference evidence="5" key="4">
    <citation type="submission" date="2024-02" db="EMBL/GenBank/DDBJ databases">
        <title>Comparative genomics of Cryptococcus and Kwoniella reveals pathogenesis evolution and contrasting modes of karyotype evolution via chromosome fusion or intercentromeric recombination.</title>
        <authorList>
            <person name="Coelho M.A."/>
            <person name="David-Palma M."/>
            <person name="Shea T."/>
            <person name="Bowers K."/>
            <person name="McGinley-Smith S."/>
            <person name="Mohammad A.W."/>
            <person name="Gnirke A."/>
            <person name="Yurkov A.M."/>
            <person name="Nowrousian M."/>
            <person name="Sun S."/>
            <person name="Cuomo C.A."/>
            <person name="Heitman J."/>
        </authorList>
    </citation>
    <scope>NUCLEOTIDE SEQUENCE</scope>
    <source>
        <strain evidence="5">CBS 10737</strain>
    </source>
</reference>
<dbReference type="SUPFAM" id="SSF55031">
    <property type="entry name" value="Bacterial exopeptidase dimerisation domain"/>
    <property type="match status" value="1"/>
</dbReference>
<dbReference type="EMBL" id="KI894012">
    <property type="protein sequence ID" value="OCF49028.1"/>
    <property type="molecule type" value="Genomic_DNA"/>
</dbReference>
<evidence type="ECO:0000256" key="2">
    <source>
        <dbReference type="PIRNR" id="PIRNR037226"/>
    </source>
</evidence>
<dbReference type="InterPro" id="IPR036264">
    <property type="entry name" value="Bact_exopeptidase_dim_dom"/>
</dbReference>
<dbReference type="AlphaFoldDB" id="A0A1B9I0N7"/>
<dbReference type="InterPro" id="IPR017439">
    <property type="entry name" value="Amidohydrolase"/>
</dbReference>
<reference evidence="5" key="2">
    <citation type="submission" date="2013-07" db="EMBL/GenBank/DDBJ databases">
        <authorList>
            <consortium name="The Broad Institute Genome Sequencing Platform"/>
            <person name="Cuomo C."/>
            <person name="Litvintseva A."/>
            <person name="Chen Y."/>
            <person name="Heitman J."/>
            <person name="Sun S."/>
            <person name="Springer D."/>
            <person name="Dromer F."/>
            <person name="Young S.K."/>
            <person name="Zeng Q."/>
            <person name="Gargeya S."/>
            <person name="Fitzgerald M."/>
            <person name="Abouelleil A."/>
            <person name="Alvarado L."/>
            <person name="Berlin A.M."/>
            <person name="Chapman S.B."/>
            <person name="Dewar J."/>
            <person name="Goldberg J."/>
            <person name="Griggs A."/>
            <person name="Gujja S."/>
            <person name="Hansen M."/>
            <person name="Howarth C."/>
            <person name="Imamovic A."/>
            <person name="Larimer J."/>
            <person name="McCowan C."/>
            <person name="Murphy C."/>
            <person name="Pearson M."/>
            <person name="Priest M."/>
            <person name="Roberts A."/>
            <person name="Saif S."/>
            <person name="Shea T."/>
            <person name="Sykes S."/>
            <person name="Wortman J."/>
            <person name="Nusbaum C."/>
            <person name="Birren B."/>
        </authorList>
    </citation>
    <scope>NUCLEOTIDE SEQUENCE</scope>
    <source>
        <strain evidence="5">CBS 10737</strain>
    </source>
</reference>
<dbReference type="InterPro" id="IPR002933">
    <property type="entry name" value="Peptidase_M20"/>
</dbReference>
<comment type="similarity">
    <text evidence="1 2">Belongs to the peptidase M20A family.</text>
</comment>
<dbReference type="InterPro" id="IPR052030">
    <property type="entry name" value="Peptidase_M20/M20A_hydrolases"/>
</dbReference>
<dbReference type="GeneID" id="30173084"/>
<dbReference type="PIRSF" id="PIRSF037226">
    <property type="entry name" value="Amidohydrolase_ACY1L2_prd"/>
    <property type="match status" value="1"/>
</dbReference>
<dbReference type="FunFam" id="3.30.70.360:FF:000004">
    <property type="entry name" value="Peptidase M20 domain-containing protein 2"/>
    <property type="match status" value="1"/>
</dbReference>
<dbReference type="PANTHER" id="PTHR30575">
    <property type="entry name" value="PEPTIDASE M20"/>
    <property type="match status" value="1"/>
</dbReference>
<feature type="domain" description="Peptidase M20 dimerisation" evidence="3">
    <location>
        <begin position="183"/>
        <end position="276"/>
    </location>
</feature>
<organism evidence="4">
    <name type="scientific">Kwoniella pini CBS 10737</name>
    <dbReference type="NCBI Taxonomy" id="1296096"/>
    <lineage>
        <taxon>Eukaryota</taxon>
        <taxon>Fungi</taxon>
        <taxon>Dikarya</taxon>
        <taxon>Basidiomycota</taxon>
        <taxon>Agaricomycotina</taxon>
        <taxon>Tremellomycetes</taxon>
        <taxon>Tremellales</taxon>
        <taxon>Cryptococcaceae</taxon>
        <taxon>Kwoniella</taxon>
    </lineage>
</organism>
<evidence type="ECO:0000313" key="5">
    <source>
        <dbReference type="EMBL" id="WWC71936.1"/>
    </source>
</evidence>
<dbReference type="SUPFAM" id="SSF53187">
    <property type="entry name" value="Zn-dependent exopeptidases"/>
    <property type="match status" value="1"/>
</dbReference>
<dbReference type="CDD" id="cd05672">
    <property type="entry name" value="M20_ACY1L2-like"/>
    <property type="match status" value="1"/>
</dbReference>
<sequence length="411" mass="44277">MSSPLLQLNPLEKVYQTALEAIQEKQSNLHEISSFLSNNPEIAFEEHEAHDKITSFLEKEGFEVNRSYNLPTAFRASYKNGSGGRIFGLNSEYDALPGIGHGCGHNLIAISGIAALIGMREAMKQHNVSGTVVLLGTPAEEICSGKPKLIDTGAYKEMDACMMLHPGKVPIHNSAISAAFAHCAVIVEYLGKPAHAAALPWQGVNALDAAVAAYNGVATLRQQLEPDVRIHAIITDGGSAVNVIPEYTSSNYMIRSLSSIGVEKLKIKIEQVFNAAGMATGCEVKITWQHLVKDLHHSEGLGDAYKEAMETLFPEHKVQCAYGEYVGGGSTDFGNVTYELPACHPHFGIVPEVGRGQHTSEFEQAARTDIAHKETYQAATGVAATGLKFLVDDEYAKEVSSAAEQPLPATF</sequence>
<accession>A0A1B9I0N7</accession>
<keyword evidence="6" id="KW-1185">Reference proteome</keyword>
<gene>
    <name evidence="4" type="ORF">I206_04715</name>
    <name evidence="5" type="ORF">I206_105895</name>
</gene>
<reference evidence="4" key="1">
    <citation type="submission" date="2013-07" db="EMBL/GenBank/DDBJ databases">
        <title>The Genome Sequence of Cryptococcus pinus CBS10737.</title>
        <authorList>
            <consortium name="The Broad Institute Genome Sequencing Platform"/>
            <person name="Cuomo C."/>
            <person name="Litvintseva A."/>
            <person name="Chen Y."/>
            <person name="Heitman J."/>
            <person name="Sun S."/>
            <person name="Springer D."/>
            <person name="Dromer F."/>
            <person name="Young S.K."/>
            <person name="Zeng Q."/>
            <person name="Gargeya S."/>
            <person name="Fitzgerald M."/>
            <person name="Abouelleil A."/>
            <person name="Alvarado L."/>
            <person name="Berlin A.M."/>
            <person name="Chapman S.B."/>
            <person name="Dewar J."/>
            <person name="Goldberg J."/>
            <person name="Griggs A."/>
            <person name="Gujja S."/>
            <person name="Hansen M."/>
            <person name="Howarth C."/>
            <person name="Imamovic A."/>
            <person name="Larimer J."/>
            <person name="McCowan C."/>
            <person name="Murphy C."/>
            <person name="Pearson M."/>
            <person name="Priest M."/>
            <person name="Roberts A."/>
            <person name="Saif S."/>
            <person name="Shea T."/>
            <person name="Sykes S."/>
            <person name="Wortman J."/>
            <person name="Nusbaum C."/>
            <person name="Birren B."/>
        </authorList>
    </citation>
    <scope>NUCLEOTIDE SEQUENCE [LARGE SCALE GENOMIC DNA]</scope>
    <source>
        <strain evidence="4">CBS 10737</strain>
    </source>
</reference>
<dbReference type="EMBL" id="CP144526">
    <property type="protein sequence ID" value="WWC71936.1"/>
    <property type="molecule type" value="Genomic_DNA"/>
</dbReference>
<dbReference type="GO" id="GO:0016805">
    <property type="term" value="F:dipeptidase activity"/>
    <property type="evidence" value="ECO:0007669"/>
    <property type="project" value="InterPro"/>
</dbReference>
<dbReference type="PANTHER" id="PTHR30575:SF0">
    <property type="entry name" value="XAA-ARG DIPEPTIDASE"/>
    <property type="match status" value="1"/>
</dbReference>
<name>A0A1B9I0N7_9TREE</name>
<dbReference type="Gene3D" id="3.40.630.10">
    <property type="entry name" value="Zn peptidases"/>
    <property type="match status" value="1"/>
</dbReference>
<proteinExistence type="inferred from homology"/>
<reference evidence="4" key="3">
    <citation type="submission" date="2016-07" db="EMBL/GenBank/DDBJ databases">
        <title>Evolution of pathogenesis and genome organization in the Tremellales.</title>
        <authorList>
            <person name="Cuomo C."/>
            <person name="Litvintseva A."/>
            <person name="Heitman J."/>
            <person name="Chen Y."/>
            <person name="Sun S."/>
            <person name="Springer D."/>
            <person name="Dromer F."/>
            <person name="Young S."/>
            <person name="Zeng Q."/>
            <person name="Chapman S."/>
            <person name="Gujja S."/>
            <person name="Saif S."/>
            <person name="Birren B."/>
        </authorList>
    </citation>
    <scope>NUCLEOTIDE SEQUENCE</scope>
    <source>
        <strain evidence="4">CBS 10737</strain>
    </source>
</reference>
<evidence type="ECO:0000259" key="3">
    <source>
        <dbReference type="Pfam" id="PF07687"/>
    </source>
</evidence>
<dbReference type="InterPro" id="IPR017144">
    <property type="entry name" value="Xaa-Arg_dipeptidase"/>
</dbReference>
<protein>
    <recommendedName>
        <fullName evidence="2">Peptidase M20 domain-containing protein 2</fullName>
    </recommendedName>
</protein>
<dbReference type="InterPro" id="IPR011650">
    <property type="entry name" value="Peptidase_M20_dimer"/>
</dbReference>
<dbReference type="OrthoDB" id="6119954at2759"/>
<evidence type="ECO:0000313" key="6">
    <source>
        <dbReference type="Proteomes" id="UP000094020"/>
    </source>
</evidence>
<dbReference type="Pfam" id="PF07687">
    <property type="entry name" value="M20_dimer"/>
    <property type="match status" value="1"/>
</dbReference>
<dbReference type="Proteomes" id="UP000094020">
    <property type="component" value="Chromosome 8"/>
</dbReference>